<feature type="region of interest" description="Disordered" evidence="2">
    <location>
        <begin position="222"/>
        <end position="241"/>
    </location>
</feature>
<protein>
    <submittedName>
        <fullName evidence="3">Uncharacterized protein</fullName>
    </submittedName>
</protein>
<gene>
    <name evidence="3" type="primary">Cnig_chr_IV.g15277</name>
    <name evidence="3" type="ORF">B9Z55_015277</name>
</gene>
<dbReference type="AlphaFoldDB" id="A0A2G5U9I9"/>
<comment type="caution">
    <text evidence="3">The sequence shown here is derived from an EMBL/GenBank/DDBJ whole genome shotgun (WGS) entry which is preliminary data.</text>
</comment>
<evidence type="ECO:0000313" key="4">
    <source>
        <dbReference type="Proteomes" id="UP000230233"/>
    </source>
</evidence>
<organism evidence="3 4">
    <name type="scientific">Caenorhabditis nigoni</name>
    <dbReference type="NCBI Taxonomy" id="1611254"/>
    <lineage>
        <taxon>Eukaryota</taxon>
        <taxon>Metazoa</taxon>
        <taxon>Ecdysozoa</taxon>
        <taxon>Nematoda</taxon>
        <taxon>Chromadorea</taxon>
        <taxon>Rhabditida</taxon>
        <taxon>Rhabditina</taxon>
        <taxon>Rhabditomorpha</taxon>
        <taxon>Rhabditoidea</taxon>
        <taxon>Rhabditidae</taxon>
        <taxon>Peloderinae</taxon>
        <taxon>Caenorhabditis</taxon>
    </lineage>
</organism>
<keyword evidence="1" id="KW-0175">Coiled coil</keyword>
<dbReference type="Proteomes" id="UP000230233">
    <property type="component" value="Chromosome IV"/>
</dbReference>
<reference evidence="4" key="1">
    <citation type="submission" date="2017-10" db="EMBL/GenBank/DDBJ databases">
        <title>Rapid genome shrinkage in a self-fertile nematode reveals novel sperm competition proteins.</title>
        <authorList>
            <person name="Yin D."/>
            <person name="Schwarz E.M."/>
            <person name="Thomas C.G."/>
            <person name="Felde R.L."/>
            <person name="Korf I.F."/>
            <person name="Cutter A.D."/>
            <person name="Schartner C.M."/>
            <person name="Ralston E.J."/>
            <person name="Meyer B.J."/>
            <person name="Haag E.S."/>
        </authorList>
    </citation>
    <scope>NUCLEOTIDE SEQUENCE [LARGE SCALE GENOMIC DNA]</scope>
    <source>
        <strain evidence="4">JU1422</strain>
    </source>
</reference>
<keyword evidence="4" id="KW-1185">Reference proteome</keyword>
<sequence length="327" mass="36974">MYDYNKLHAKWVGKGTQPPDGPKREIRDKMGMLLVRWSTKEWSIESCQIRMSLLRPMPILVSKLKHSEAQKLLITSNAKSNELIEQHAQKLKDKDTRIEHLELVMEDVRQNTAVLEAHFESLKIDYQKSEVQRQNTETTLGEAMIQMRDLTETLKAQMMNSNVRQGEMQAQIESLKMQVARGEAKLSEKDKIIAEMSKAAESMSQVYDPMFSKLWDKKKEKTEKVRNNQEQAGTSSATSTSNTTPCYFCYCTERIHSNGMLFCKACGSAVDQAATKNQKQAGTSSATSTSTATFPTLNYTMCVNCYCEGTLSFGVNGWLFCNVCGSY</sequence>
<accession>A0A2G5U9I9</accession>
<evidence type="ECO:0000256" key="1">
    <source>
        <dbReference type="SAM" id="Coils"/>
    </source>
</evidence>
<proteinExistence type="predicted"/>
<evidence type="ECO:0000313" key="3">
    <source>
        <dbReference type="EMBL" id="PIC36189.1"/>
    </source>
</evidence>
<feature type="coiled-coil region" evidence="1">
    <location>
        <begin position="84"/>
        <end position="111"/>
    </location>
</feature>
<evidence type="ECO:0000256" key="2">
    <source>
        <dbReference type="SAM" id="MobiDB-lite"/>
    </source>
</evidence>
<name>A0A2G5U9I9_9PELO</name>
<dbReference type="EMBL" id="PDUG01000004">
    <property type="protein sequence ID" value="PIC36189.1"/>
    <property type="molecule type" value="Genomic_DNA"/>
</dbReference>